<protein>
    <recommendedName>
        <fullName evidence="2">DUF4283 domain-containing protein</fullName>
    </recommendedName>
</protein>
<name>A0AAW2IMZ1_9LAMI</name>
<sequence length="219" mass="25149">MIGTPLQIDDFTFNQSKLSKARVGIEIDLTKPLVEEFDLKINEITIHQKVEYEQVPKYCNLCKNIGHDSLECYSKGNAPCPPLPHPPGNGSKQSNIRKARRKWLQMNVCLWRKVNALNQLRIAIGTTVEILLEDAENTVEKNVNVHENDLHVSDKEAPRDIKNEITCAKTVDYEAEVEGLEVRQLIQAVKPVFPEFLRMGHRLRRIKTKDVFQLLKNLK</sequence>
<comment type="caution">
    <text evidence="1">The sequence shown here is derived from an EMBL/GenBank/DDBJ whole genome shotgun (WGS) entry which is preliminary data.</text>
</comment>
<reference evidence="1" key="2">
    <citation type="journal article" date="2024" name="Plant">
        <title>Genomic evolution and insights into agronomic trait innovations of Sesamum species.</title>
        <authorList>
            <person name="Miao H."/>
            <person name="Wang L."/>
            <person name="Qu L."/>
            <person name="Liu H."/>
            <person name="Sun Y."/>
            <person name="Le M."/>
            <person name="Wang Q."/>
            <person name="Wei S."/>
            <person name="Zheng Y."/>
            <person name="Lin W."/>
            <person name="Duan Y."/>
            <person name="Cao H."/>
            <person name="Xiong S."/>
            <person name="Wang X."/>
            <person name="Wei L."/>
            <person name="Li C."/>
            <person name="Ma Q."/>
            <person name="Ju M."/>
            <person name="Zhao R."/>
            <person name="Li G."/>
            <person name="Mu C."/>
            <person name="Tian Q."/>
            <person name="Mei H."/>
            <person name="Zhang T."/>
            <person name="Gao T."/>
            <person name="Zhang H."/>
        </authorList>
    </citation>
    <scope>NUCLEOTIDE SEQUENCE</scope>
    <source>
        <strain evidence="1">G01</strain>
    </source>
</reference>
<reference evidence="1" key="1">
    <citation type="submission" date="2020-06" db="EMBL/GenBank/DDBJ databases">
        <authorList>
            <person name="Li T."/>
            <person name="Hu X."/>
            <person name="Zhang T."/>
            <person name="Song X."/>
            <person name="Zhang H."/>
            <person name="Dai N."/>
            <person name="Sheng W."/>
            <person name="Hou X."/>
            <person name="Wei L."/>
        </authorList>
    </citation>
    <scope>NUCLEOTIDE SEQUENCE</scope>
    <source>
        <strain evidence="1">G01</strain>
        <tissue evidence="1">Leaf</tissue>
    </source>
</reference>
<organism evidence="1">
    <name type="scientific">Sesamum angustifolium</name>
    <dbReference type="NCBI Taxonomy" id="2727405"/>
    <lineage>
        <taxon>Eukaryota</taxon>
        <taxon>Viridiplantae</taxon>
        <taxon>Streptophyta</taxon>
        <taxon>Embryophyta</taxon>
        <taxon>Tracheophyta</taxon>
        <taxon>Spermatophyta</taxon>
        <taxon>Magnoliopsida</taxon>
        <taxon>eudicotyledons</taxon>
        <taxon>Gunneridae</taxon>
        <taxon>Pentapetalae</taxon>
        <taxon>asterids</taxon>
        <taxon>lamiids</taxon>
        <taxon>Lamiales</taxon>
        <taxon>Pedaliaceae</taxon>
        <taxon>Sesamum</taxon>
    </lineage>
</organism>
<dbReference type="EMBL" id="JACGWK010001705">
    <property type="protein sequence ID" value="KAL0283692.1"/>
    <property type="molecule type" value="Genomic_DNA"/>
</dbReference>
<proteinExistence type="predicted"/>
<evidence type="ECO:0008006" key="2">
    <source>
        <dbReference type="Google" id="ProtNLM"/>
    </source>
</evidence>
<gene>
    <name evidence="1" type="ORF">Sangu_2873200</name>
</gene>
<dbReference type="PANTHER" id="PTHR31286:SF180">
    <property type="entry name" value="OS10G0362600 PROTEIN"/>
    <property type="match status" value="1"/>
</dbReference>
<dbReference type="AlphaFoldDB" id="A0AAW2IMZ1"/>
<accession>A0AAW2IMZ1</accession>
<dbReference type="InterPro" id="IPR040256">
    <property type="entry name" value="At4g02000-like"/>
</dbReference>
<dbReference type="PANTHER" id="PTHR31286">
    <property type="entry name" value="GLYCINE-RICH CELL WALL STRUCTURAL PROTEIN 1.8-LIKE"/>
    <property type="match status" value="1"/>
</dbReference>
<evidence type="ECO:0000313" key="1">
    <source>
        <dbReference type="EMBL" id="KAL0283692.1"/>
    </source>
</evidence>